<dbReference type="Proteomes" id="UP000257109">
    <property type="component" value="Unassembled WGS sequence"/>
</dbReference>
<reference evidence="2" key="1">
    <citation type="submission" date="2018-05" db="EMBL/GenBank/DDBJ databases">
        <title>Draft genome of Mucuna pruriens seed.</title>
        <authorList>
            <person name="Nnadi N.E."/>
            <person name="Vos R."/>
            <person name="Hasami M.H."/>
            <person name="Devisetty U.K."/>
            <person name="Aguiy J.C."/>
        </authorList>
    </citation>
    <scope>NUCLEOTIDE SEQUENCE [LARGE SCALE GENOMIC DNA]</scope>
    <source>
        <strain evidence="2">JCA_2017</strain>
    </source>
</reference>
<evidence type="ECO:0000256" key="1">
    <source>
        <dbReference type="ARBA" id="ARBA00024339"/>
    </source>
</evidence>
<keyword evidence="3" id="KW-1185">Reference proteome</keyword>
<evidence type="ECO:0000313" key="3">
    <source>
        <dbReference type="Proteomes" id="UP000257109"/>
    </source>
</evidence>
<dbReference type="PANTHER" id="PTHR13465:SF2">
    <property type="entry name" value="PHAGOSOME ASSEMBLY FACTOR 1"/>
    <property type="match status" value="1"/>
</dbReference>
<dbReference type="InterPro" id="IPR039156">
    <property type="entry name" value="PHAF1/BROMI"/>
</dbReference>
<dbReference type="OrthoDB" id="411211at2759"/>
<protein>
    <submittedName>
        <fullName evidence="2">UPF0183 protein</fullName>
    </submittedName>
</protein>
<accession>A0A371HP50</accession>
<gene>
    <name evidence="2" type="ORF">CR513_11737</name>
</gene>
<sequence length="152" mass="17511">MGVIALDLYPNIIIVSFSLGMPICEAFAQIEQQLNIYNMMHVKYFGEKPIKLYIIAWRIIRCKVTSDVLFCFLDWNTINFSYFCCCICIAFAPYSIRVSFVSFVFLIPSQFTNYCHDRGVEFLLEFLDETTLVTCHVSIYDSSFGKKVGEGP</sequence>
<dbReference type="STRING" id="157652.A0A371HP50"/>
<organism evidence="2 3">
    <name type="scientific">Mucuna pruriens</name>
    <name type="common">Velvet bean</name>
    <name type="synonym">Dolichos pruriens</name>
    <dbReference type="NCBI Taxonomy" id="157652"/>
    <lineage>
        <taxon>Eukaryota</taxon>
        <taxon>Viridiplantae</taxon>
        <taxon>Streptophyta</taxon>
        <taxon>Embryophyta</taxon>
        <taxon>Tracheophyta</taxon>
        <taxon>Spermatophyta</taxon>
        <taxon>Magnoliopsida</taxon>
        <taxon>eudicotyledons</taxon>
        <taxon>Gunneridae</taxon>
        <taxon>Pentapetalae</taxon>
        <taxon>rosids</taxon>
        <taxon>fabids</taxon>
        <taxon>Fabales</taxon>
        <taxon>Fabaceae</taxon>
        <taxon>Papilionoideae</taxon>
        <taxon>50 kb inversion clade</taxon>
        <taxon>NPAAA clade</taxon>
        <taxon>indigoferoid/millettioid clade</taxon>
        <taxon>Phaseoleae</taxon>
        <taxon>Mucuna</taxon>
    </lineage>
</organism>
<comment type="caution">
    <text evidence="2">The sequence shown here is derived from an EMBL/GenBank/DDBJ whole genome shotgun (WGS) entry which is preliminary data.</text>
</comment>
<dbReference type="PANTHER" id="PTHR13465">
    <property type="entry name" value="UPF0183 PROTEIN"/>
    <property type="match status" value="1"/>
</dbReference>
<dbReference type="EMBL" id="QJKJ01002056">
    <property type="protein sequence ID" value="RDY04549.1"/>
    <property type="molecule type" value="Genomic_DNA"/>
</dbReference>
<proteinExistence type="inferred from homology"/>
<name>A0A371HP50_MUCPR</name>
<dbReference type="Pfam" id="PF03676">
    <property type="entry name" value="PHAF1"/>
    <property type="match status" value="1"/>
</dbReference>
<comment type="similarity">
    <text evidence="1">Belongs to the PHAF1 family.</text>
</comment>
<evidence type="ECO:0000313" key="2">
    <source>
        <dbReference type="EMBL" id="RDY04549.1"/>
    </source>
</evidence>
<dbReference type="InterPro" id="IPR005373">
    <property type="entry name" value="PHAF1"/>
</dbReference>
<feature type="non-terminal residue" evidence="2">
    <location>
        <position position="1"/>
    </location>
</feature>
<dbReference type="AlphaFoldDB" id="A0A371HP50"/>